<evidence type="ECO:0000256" key="3">
    <source>
        <dbReference type="ARBA" id="ARBA00022737"/>
    </source>
</evidence>
<keyword evidence="6" id="KW-0862">Zinc</keyword>
<feature type="domain" description="RING-type" evidence="8">
    <location>
        <begin position="124"/>
        <end position="177"/>
    </location>
</feature>
<evidence type="ECO:0000256" key="7">
    <source>
        <dbReference type="PROSITE-ProRule" id="PRU00175"/>
    </source>
</evidence>
<dbReference type="CDD" id="cd20336">
    <property type="entry name" value="Rcat_RBR"/>
    <property type="match status" value="1"/>
</dbReference>
<dbReference type="InterPro" id="IPR001841">
    <property type="entry name" value="Znf_RING"/>
</dbReference>
<gene>
    <name evidence="10" type="ORF">BRAN1462_LOCUS19347</name>
</gene>
<keyword evidence="1" id="KW-0808">Transferase</keyword>
<keyword evidence="3" id="KW-0677">Repeat</keyword>
<dbReference type="Gene3D" id="1.20.120.1750">
    <property type="match status" value="1"/>
</dbReference>
<dbReference type="InterPro" id="IPR044066">
    <property type="entry name" value="TRIAD_supradom"/>
</dbReference>
<reference evidence="10" key="1">
    <citation type="submission" date="2021-01" db="EMBL/GenBank/DDBJ databases">
        <authorList>
            <person name="Corre E."/>
            <person name="Pelletier E."/>
            <person name="Niang G."/>
            <person name="Scheremetjew M."/>
            <person name="Finn R."/>
            <person name="Kale V."/>
            <person name="Holt S."/>
            <person name="Cochrane G."/>
            <person name="Meng A."/>
            <person name="Brown T."/>
            <person name="Cohen L."/>
        </authorList>
    </citation>
    <scope>NUCLEOTIDE SEQUENCE</scope>
    <source>
        <strain evidence="10">RCC3387</strain>
    </source>
</reference>
<evidence type="ECO:0008006" key="11">
    <source>
        <dbReference type="Google" id="ProtNLM"/>
    </source>
</evidence>
<name>A0A7S2JLR0_9DINO</name>
<dbReference type="GO" id="GO:0016567">
    <property type="term" value="P:protein ubiquitination"/>
    <property type="evidence" value="ECO:0007669"/>
    <property type="project" value="InterPro"/>
</dbReference>
<protein>
    <recommendedName>
        <fullName evidence="11">RING-type domain-containing protein</fullName>
    </recommendedName>
</protein>
<keyword evidence="4 7" id="KW-0863">Zinc-finger</keyword>
<dbReference type="PROSITE" id="PS50089">
    <property type="entry name" value="ZF_RING_2"/>
    <property type="match status" value="1"/>
</dbReference>
<evidence type="ECO:0000256" key="4">
    <source>
        <dbReference type="ARBA" id="ARBA00022771"/>
    </source>
</evidence>
<dbReference type="SUPFAM" id="SSF57850">
    <property type="entry name" value="RING/U-box"/>
    <property type="match status" value="1"/>
</dbReference>
<evidence type="ECO:0000313" key="10">
    <source>
        <dbReference type="EMBL" id="CAD9550807.1"/>
    </source>
</evidence>
<dbReference type="Pfam" id="PF22191">
    <property type="entry name" value="IBR_1"/>
    <property type="match status" value="1"/>
</dbReference>
<feature type="domain" description="RING-type" evidence="9">
    <location>
        <begin position="113"/>
        <end position="415"/>
    </location>
</feature>
<dbReference type="PROSITE" id="PS51873">
    <property type="entry name" value="TRIAD"/>
    <property type="match status" value="1"/>
</dbReference>
<dbReference type="Pfam" id="PF00097">
    <property type="entry name" value="zf-C3HC4"/>
    <property type="match status" value="1"/>
</dbReference>
<dbReference type="Gene3D" id="3.30.40.10">
    <property type="entry name" value="Zinc/RING finger domain, C3HC4 (zinc finger)"/>
    <property type="match status" value="1"/>
</dbReference>
<dbReference type="InterPro" id="IPR013083">
    <property type="entry name" value="Znf_RING/FYVE/PHD"/>
</dbReference>
<evidence type="ECO:0000259" key="8">
    <source>
        <dbReference type="PROSITE" id="PS50089"/>
    </source>
</evidence>
<dbReference type="GO" id="GO:0004842">
    <property type="term" value="F:ubiquitin-protein transferase activity"/>
    <property type="evidence" value="ECO:0007669"/>
    <property type="project" value="InterPro"/>
</dbReference>
<evidence type="ECO:0000259" key="9">
    <source>
        <dbReference type="PROSITE" id="PS51873"/>
    </source>
</evidence>
<accession>A0A7S2JLR0</accession>
<keyword evidence="2" id="KW-0479">Metal-binding</keyword>
<dbReference type="InterPro" id="IPR018957">
    <property type="entry name" value="Znf_C3HC4_RING-type"/>
</dbReference>
<evidence type="ECO:0000256" key="1">
    <source>
        <dbReference type="ARBA" id="ARBA00022679"/>
    </source>
</evidence>
<dbReference type="InterPro" id="IPR031127">
    <property type="entry name" value="E3_UB_ligase_RBR"/>
</dbReference>
<dbReference type="GO" id="GO:0008270">
    <property type="term" value="F:zinc ion binding"/>
    <property type="evidence" value="ECO:0007669"/>
    <property type="project" value="UniProtKB-KW"/>
</dbReference>
<proteinExistence type="predicted"/>
<evidence type="ECO:0000256" key="6">
    <source>
        <dbReference type="ARBA" id="ARBA00022833"/>
    </source>
</evidence>
<dbReference type="EMBL" id="HBGW01030517">
    <property type="protein sequence ID" value="CAD9550807.1"/>
    <property type="molecule type" value="Transcribed_RNA"/>
</dbReference>
<evidence type="ECO:0000256" key="2">
    <source>
        <dbReference type="ARBA" id="ARBA00022723"/>
    </source>
</evidence>
<dbReference type="PANTHER" id="PTHR11685">
    <property type="entry name" value="RBR FAMILY RING FINGER AND IBR DOMAIN-CONTAINING"/>
    <property type="match status" value="1"/>
</dbReference>
<keyword evidence="5" id="KW-0833">Ubl conjugation pathway</keyword>
<evidence type="ECO:0000256" key="5">
    <source>
        <dbReference type="ARBA" id="ARBA00022786"/>
    </source>
</evidence>
<organism evidence="10">
    <name type="scientific">Zooxanthella nutricula</name>
    <dbReference type="NCBI Taxonomy" id="1333877"/>
    <lineage>
        <taxon>Eukaryota</taxon>
        <taxon>Sar</taxon>
        <taxon>Alveolata</taxon>
        <taxon>Dinophyceae</taxon>
        <taxon>Peridiniales</taxon>
        <taxon>Peridiniales incertae sedis</taxon>
        <taxon>Zooxanthella</taxon>
    </lineage>
</organism>
<sequence>MASVFVGEVFSLMSMGEETDWIRDFKWIPDGDVFDTKVHIAWLSRAYRPIEVLVAPGWGQAHSAERSVLTCNVCQMGVVALVKHPICGHTACARCWAAELPALPAFGDGLLRMDSPCRRCVKGCQICNANAGPLVVTSASCGHAACGPCWRQWLEIEASRCLREARFRLACLCPGCEQTFGIDDDDDGRRLCSLSPMAERLDAEIRSARQRAQTVTARLHDSPGPGLVCGICREHRFVLLPNAACGGSACEACLACWVAWGESQLLDCRAGRRDVCRCLGPGCMREVEATLWQHLARTSDIIGEFFSSPEVSGRRRLRQNPFYPAEMQVDCPEAGCWGLGYLGFDMLMCFMCEHQWLPEEPGSAPEDVSEQDFVGLKIKPCPRCGEAIEKSGGCDHMTCRCRHQFWWTTLKPFTR</sequence>
<dbReference type="AlphaFoldDB" id="A0A7S2JLR0"/>